<feature type="non-terminal residue" evidence="1">
    <location>
        <position position="1"/>
    </location>
</feature>
<feature type="non-terminal residue" evidence="1">
    <location>
        <position position="184"/>
    </location>
</feature>
<dbReference type="EMBL" id="JH711587">
    <property type="protein sequence ID" value="EIW75942.1"/>
    <property type="molecule type" value="Genomic_DNA"/>
</dbReference>
<dbReference type="Proteomes" id="UP000053558">
    <property type="component" value="Unassembled WGS sequence"/>
</dbReference>
<dbReference type="RefSeq" id="XP_007773936.1">
    <property type="nucleotide sequence ID" value="XM_007775746.1"/>
</dbReference>
<sequence>MFNPSNLPVPQLESLKFKANQIIESIQALQRTIDVGGQNVMPAWPDILSKYNIILSQTHSFSTSLIASQTVSQAAHQSSIAPRPTGSMFERIALHPSVALPDATLDNEIIPLLRNQQTTDVLSMENETARRLAECMHTGGAVRMAGVQSNQVAGGGAARTRHEDVLAECAQIRGEHDRRVDRAV</sequence>
<evidence type="ECO:0000313" key="1">
    <source>
        <dbReference type="EMBL" id="EIW75942.1"/>
    </source>
</evidence>
<dbReference type="GeneID" id="19210903"/>
<proteinExistence type="predicted"/>
<reference evidence="2" key="1">
    <citation type="journal article" date="2012" name="Science">
        <title>The Paleozoic origin of enzymatic lignin decomposition reconstructed from 31 fungal genomes.</title>
        <authorList>
            <person name="Floudas D."/>
            <person name="Binder M."/>
            <person name="Riley R."/>
            <person name="Barry K."/>
            <person name="Blanchette R.A."/>
            <person name="Henrissat B."/>
            <person name="Martinez A.T."/>
            <person name="Otillar R."/>
            <person name="Spatafora J.W."/>
            <person name="Yadav J.S."/>
            <person name="Aerts A."/>
            <person name="Benoit I."/>
            <person name="Boyd A."/>
            <person name="Carlson A."/>
            <person name="Copeland A."/>
            <person name="Coutinho P.M."/>
            <person name="de Vries R.P."/>
            <person name="Ferreira P."/>
            <person name="Findley K."/>
            <person name="Foster B."/>
            <person name="Gaskell J."/>
            <person name="Glotzer D."/>
            <person name="Gorecki P."/>
            <person name="Heitman J."/>
            <person name="Hesse C."/>
            <person name="Hori C."/>
            <person name="Igarashi K."/>
            <person name="Jurgens J.A."/>
            <person name="Kallen N."/>
            <person name="Kersten P."/>
            <person name="Kohler A."/>
            <person name="Kuees U."/>
            <person name="Kumar T.K.A."/>
            <person name="Kuo A."/>
            <person name="LaButti K."/>
            <person name="Larrondo L.F."/>
            <person name="Lindquist E."/>
            <person name="Ling A."/>
            <person name="Lombard V."/>
            <person name="Lucas S."/>
            <person name="Lundell T."/>
            <person name="Martin R."/>
            <person name="McLaughlin D.J."/>
            <person name="Morgenstern I."/>
            <person name="Morin E."/>
            <person name="Murat C."/>
            <person name="Nagy L.G."/>
            <person name="Nolan M."/>
            <person name="Ohm R.A."/>
            <person name="Patyshakuliyeva A."/>
            <person name="Rokas A."/>
            <person name="Ruiz-Duenas F.J."/>
            <person name="Sabat G."/>
            <person name="Salamov A."/>
            <person name="Samejima M."/>
            <person name="Schmutz J."/>
            <person name="Slot J.C."/>
            <person name="St John F."/>
            <person name="Stenlid J."/>
            <person name="Sun H."/>
            <person name="Sun S."/>
            <person name="Syed K."/>
            <person name="Tsang A."/>
            <person name="Wiebenga A."/>
            <person name="Young D."/>
            <person name="Pisabarro A."/>
            <person name="Eastwood D.C."/>
            <person name="Martin F."/>
            <person name="Cullen D."/>
            <person name="Grigoriev I.V."/>
            <person name="Hibbett D.S."/>
        </authorList>
    </citation>
    <scope>NUCLEOTIDE SEQUENCE [LARGE SCALE GENOMIC DNA]</scope>
    <source>
        <strain evidence="2">RWD-64-598 SS2</strain>
    </source>
</reference>
<name>A0A5M3M9I2_CONPW</name>
<dbReference type="KEGG" id="cput:CONPUDRAFT_85165"/>
<protein>
    <recommendedName>
        <fullName evidence="3">Mediator complex subunit 8</fullName>
    </recommendedName>
</protein>
<organism evidence="1 2">
    <name type="scientific">Coniophora puteana (strain RWD-64-598)</name>
    <name type="common">Brown rot fungus</name>
    <dbReference type="NCBI Taxonomy" id="741705"/>
    <lineage>
        <taxon>Eukaryota</taxon>
        <taxon>Fungi</taxon>
        <taxon>Dikarya</taxon>
        <taxon>Basidiomycota</taxon>
        <taxon>Agaricomycotina</taxon>
        <taxon>Agaricomycetes</taxon>
        <taxon>Agaricomycetidae</taxon>
        <taxon>Boletales</taxon>
        <taxon>Coniophorineae</taxon>
        <taxon>Coniophoraceae</taxon>
        <taxon>Coniophora</taxon>
    </lineage>
</organism>
<dbReference type="OrthoDB" id="5568181at2759"/>
<evidence type="ECO:0008006" key="3">
    <source>
        <dbReference type="Google" id="ProtNLM"/>
    </source>
</evidence>
<comment type="caution">
    <text evidence="1">The sequence shown here is derived from an EMBL/GenBank/DDBJ whole genome shotgun (WGS) entry which is preliminary data.</text>
</comment>
<dbReference type="AlphaFoldDB" id="A0A5M3M9I2"/>
<gene>
    <name evidence="1" type="ORF">CONPUDRAFT_85165</name>
</gene>
<evidence type="ECO:0000313" key="2">
    <source>
        <dbReference type="Proteomes" id="UP000053558"/>
    </source>
</evidence>
<accession>A0A5M3M9I2</accession>
<dbReference type="Gene3D" id="1.20.58.1710">
    <property type="match status" value="1"/>
</dbReference>
<keyword evidence="2" id="KW-1185">Reference proteome</keyword>